<reference evidence="3" key="2">
    <citation type="submission" date="2020-05" db="UniProtKB">
        <authorList>
            <consortium name="EnsemblMetazoa"/>
        </authorList>
    </citation>
    <scope>IDENTIFICATION</scope>
</reference>
<evidence type="ECO:0000256" key="1">
    <source>
        <dbReference type="SAM" id="MobiDB-lite"/>
    </source>
</evidence>
<protein>
    <submittedName>
        <fullName evidence="2 3">Pol protein</fullName>
    </submittedName>
</protein>
<evidence type="ECO:0000313" key="2">
    <source>
        <dbReference type="EMBL" id="KFB53811.1"/>
    </source>
</evidence>
<sequence length="117" mass="13260">MEMDLYFGLKEVKFIGSGPSRDERVAKLHRWREVVKYRRHNIGGKKVCETLIGLQHPGSMRSYENLAPTCAWVSTFGALRKSIDSANNTPDRRSSNPVGPEGESAEQNNPLEERRTD</sequence>
<dbReference type="VEuPathDB" id="VectorBase:ASIC022050"/>
<keyword evidence="4" id="KW-1185">Reference proteome</keyword>
<reference evidence="2 4" key="1">
    <citation type="journal article" date="2014" name="BMC Genomics">
        <title>Genome sequence of Anopheles sinensis provides insight into genetics basis of mosquito competence for malaria parasites.</title>
        <authorList>
            <person name="Zhou D."/>
            <person name="Zhang D."/>
            <person name="Ding G."/>
            <person name="Shi L."/>
            <person name="Hou Q."/>
            <person name="Ye Y."/>
            <person name="Xu Y."/>
            <person name="Zhou H."/>
            <person name="Xiong C."/>
            <person name="Li S."/>
            <person name="Yu J."/>
            <person name="Hong S."/>
            <person name="Yu X."/>
            <person name="Zou P."/>
            <person name="Chen C."/>
            <person name="Chang X."/>
            <person name="Wang W."/>
            <person name="Lv Y."/>
            <person name="Sun Y."/>
            <person name="Ma L."/>
            <person name="Shen B."/>
            <person name="Zhu C."/>
        </authorList>
    </citation>
    <scope>NUCLEOTIDE SEQUENCE [LARGE SCALE GENOMIC DNA]</scope>
</reference>
<dbReference type="EMBL" id="KE525421">
    <property type="protein sequence ID" value="KFB53811.1"/>
    <property type="molecule type" value="Genomic_DNA"/>
</dbReference>
<evidence type="ECO:0000313" key="4">
    <source>
        <dbReference type="Proteomes" id="UP000030765"/>
    </source>
</evidence>
<evidence type="ECO:0000313" key="3">
    <source>
        <dbReference type="EnsemblMetazoa" id="ASIC022050-PA"/>
    </source>
</evidence>
<dbReference type="EnsemblMetazoa" id="ASIC022050-RA">
    <property type="protein sequence ID" value="ASIC022050-PA"/>
    <property type="gene ID" value="ASIC022050"/>
</dbReference>
<feature type="region of interest" description="Disordered" evidence="1">
    <location>
        <begin position="83"/>
        <end position="117"/>
    </location>
</feature>
<name>A0A084WUB7_ANOSI</name>
<dbReference type="Proteomes" id="UP000030765">
    <property type="component" value="Unassembled WGS sequence"/>
</dbReference>
<proteinExistence type="predicted"/>
<organism evidence="2">
    <name type="scientific">Anopheles sinensis</name>
    <name type="common">Mosquito</name>
    <dbReference type="NCBI Taxonomy" id="74873"/>
    <lineage>
        <taxon>Eukaryota</taxon>
        <taxon>Metazoa</taxon>
        <taxon>Ecdysozoa</taxon>
        <taxon>Arthropoda</taxon>
        <taxon>Hexapoda</taxon>
        <taxon>Insecta</taxon>
        <taxon>Pterygota</taxon>
        <taxon>Neoptera</taxon>
        <taxon>Endopterygota</taxon>
        <taxon>Diptera</taxon>
        <taxon>Nematocera</taxon>
        <taxon>Culicoidea</taxon>
        <taxon>Culicidae</taxon>
        <taxon>Anophelinae</taxon>
        <taxon>Anopheles</taxon>
    </lineage>
</organism>
<dbReference type="AlphaFoldDB" id="A0A084WUB7"/>
<dbReference type="EMBL" id="ATLV01027047">
    <property type="status" value="NOT_ANNOTATED_CDS"/>
    <property type="molecule type" value="Genomic_DNA"/>
</dbReference>
<gene>
    <name evidence="2" type="ORF">ZHAS_00022050</name>
</gene>
<accession>A0A084WUB7</accession>